<gene>
    <name evidence="12" type="ORF">AFUS01_LOCUS34769</name>
</gene>
<dbReference type="SMART" id="SM00292">
    <property type="entry name" value="BRCT"/>
    <property type="match status" value="1"/>
</dbReference>
<sequence length="1026" mass="114808">MELELPLDKTVKIVNWKVKEGNSIHPGNIIFEYVECGPDGKEGQSGARLKFKATQPGVVKKILIEKGSNVSKGAKLLVLDPAEQCTHPIVMHDMCGVCSQDLRKLDENKSTAASVAMVHSVPGLKVSMEEAQMLGKLDEQHLIKERKLVLLVDLDQTLIHTTNDNVPHNLENVFHFQLRSHGSVWYHTRVRPGTQTFLEKMNKYFQLHICTFGTRQYANTIAQYLDPRGKFFSDRILSRDECFSHNSKTANLKELFPRGDHMVCIIDDREDVWSFATNLIHVKPYHFFRHTGDINAPPGLTKKDDDDKVGFEFPSDMDTTITNTTSEEGEASEKSSVPDIPEDSNSKVQTTGEAHSQIKQVNDKVIEANKDVEIEAGEIVDEERSLDENENKDEPIDNEKNKEPVSDPSACNNVPDLEIKSVSTDSSNLNSVNEISETEIKLQNDESGDSELKKDNGESLEKEQIISVSKPTIHSEEKDLDSEDTCVLPKEESVNTVSEDVDMKSDIEVEPEIKSSAISEETIKDVQTSEDVDMKSDIDVDREIKNSVVSEEMIKDVQTSEDVVMKSEDIEVDREIKNSVVSEETIKDVQTSEDVDMKSEDIDVDREIKNSVVSEATSLAKESAVIGNKSSTESSKKSASPDVIKVQDPDDYLLYLEEILLSIYKAYYDLYDDMVQKGKPGVPDVKTVIPYVRQKVLKGTSIVFSGVIPTQVQLEKSRQYAIAISLGAHVSSKIIPPPKPGSTVKPNEPPTTHVVAAREGTAKVNEARKRYKSIHIVTPDWLWSCAERWERSEEKIFLLFKQRKFKRNPPAHCSSPDQSSKQPSDPDYFTSIDGLPVASANVAGPSSSRPNIPAGRKERTPSGRFMDTINPLLTFSMHDLECMDHEVDDIFNESDSSSSTEEEGEVKKDRQARKKKCKPQIVQPKPEIEKESSSNDDTENENVGSTSVVLGKRKRSPGRTETETEDEPLSTRFRRGEPLPSDLDTLNLLSGSSDEDDNGQVDQDDWMAEALEREFLDENSQSQDTA</sequence>
<comment type="catalytic activity">
    <reaction evidence="7">
        <text>O-phospho-L-seryl-[protein] + H2O = L-seryl-[protein] + phosphate</text>
        <dbReference type="Rhea" id="RHEA:20629"/>
        <dbReference type="Rhea" id="RHEA-COMP:9863"/>
        <dbReference type="Rhea" id="RHEA-COMP:11604"/>
        <dbReference type="ChEBI" id="CHEBI:15377"/>
        <dbReference type="ChEBI" id="CHEBI:29999"/>
        <dbReference type="ChEBI" id="CHEBI:43474"/>
        <dbReference type="ChEBI" id="CHEBI:83421"/>
        <dbReference type="EC" id="3.1.3.16"/>
    </reaction>
</comment>
<evidence type="ECO:0000259" key="11">
    <source>
        <dbReference type="PROSITE" id="PS50969"/>
    </source>
</evidence>
<dbReference type="Proteomes" id="UP000708208">
    <property type="component" value="Unassembled WGS sequence"/>
</dbReference>
<dbReference type="GO" id="GO:0005634">
    <property type="term" value="C:nucleus"/>
    <property type="evidence" value="ECO:0007669"/>
    <property type="project" value="UniProtKB-SubCell"/>
</dbReference>
<name>A0A8J2L3A2_9HEXA</name>
<organism evidence="12 13">
    <name type="scientific">Allacma fusca</name>
    <dbReference type="NCBI Taxonomy" id="39272"/>
    <lineage>
        <taxon>Eukaryota</taxon>
        <taxon>Metazoa</taxon>
        <taxon>Ecdysozoa</taxon>
        <taxon>Arthropoda</taxon>
        <taxon>Hexapoda</taxon>
        <taxon>Collembola</taxon>
        <taxon>Symphypleona</taxon>
        <taxon>Sminthuridae</taxon>
        <taxon>Allacma</taxon>
    </lineage>
</organism>
<dbReference type="PROSITE" id="PS50969">
    <property type="entry name" value="FCP1"/>
    <property type="match status" value="1"/>
</dbReference>
<accession>A0A8J2L3A2</accession>
<dbReference type="SMART" id="SM00577">
    <property type="entry name" value="CPDc"/>
    <property type="match status" value="1"/>
</dbReference>
<feature type="region of interest" description="Disordered" evidence="9">
    <location>
        <begin position="891"/>
        <end position="1026"/>
    </location>
</feature>
<feature type="compositionally biased region" description="Polar residues" evidence="9">
    <location>
        <begin position="346"/>
        <end position="360"/>
    </location>
</feature>
<feature type="compositionally biased region" description="Polar residues" evidence="9">
    <location>
        <begin position="421"/>
        <end position="435"/>
    </location>
</feature>
<comment type="caution">
    <text evidence="12">The sequence shown here is derived from an EMBL/GenBank/DDBJ whole genome shotgun (WGS) entry which is preliminary data.</text>
</comment>
<dbReference type="CDD" id="cd17729">
    <property type="entry name" value="BRCT_CTDP1"/>
    <property type="match status" value="1"/>
</dbReference>
<feature type="domain" description="BRCT" evidence="10">
    <location>
        <begin position="692"/>
        <end position="799"/>
    </location>
</feature>
<dbReference type="AlphaFoldDB" id="A0A8J2L3A2"/>
<comment type="subcellular location">
    <subcellularLocation>
        <location evidence="1">Nucleus</location>
    </subcellularLocation>
</comment>
<dbReference type="Pfam" id="PF09309">
    <property type="entry name" value="FCP1_C"/>
    <property type="match status" value="1"/>
</dbReference>
<evidence type="ECO:0000256" key="5">
    <source>
        <dbReference type="ARBA" id="ARBA00023242"/>
    </source>
</evidence>
<proteinExistence type="predicted"/>
<dbReference type="EC" id="3.1.3.16" evidence="2"/>
<evidence type="ECO:0000313" key="12">
    <source>
        <dbReference type="EMBL" id="CAG7824620.1"/>
    </source>
</evidence>
<dbReference type="InterPro" id="IPR015388">
    <property type="entry name" value="FCP1_C"/>
</dbReference>
<dbReference type="InterPro" id="IPR039189">
    <property type="entry name" value="Fcp1"/>
</dbReference>
<dbReference type="GO" id="GO:0008420">
    <property type="term" value="F:RNA polymerase II CTD heptapeptide repeat phosphatase activity"/>
    <property type="evidence" value="ECO:0007669"/>
    <property type="project" value="InterPro"/>
</dbReference>
<dbReference type="PROSITE" id="PS50172">
    <property type="entry name" value="BRCT"/>
    <property type="match status" value="1"/>
</dbReference>
<dbReference type="OrthoDB" id="10249888at2759"/>
<dbReference type="NCBIfam" id="TIGR02250">
    <property type="entry name" value="FCP1_euk"/>
    <property type="match status" value="1"/>
</dbReference>
<dbReference type="Pfam" id="PF03031">
    <property type="entry name" value="NIF"/>
    <property type="match status" value="1"/>
</dbReference>
<dbReference type="PANTHER" id="PTHR23081">
    <property type="entry name" value="RNA POLYMERASE II CTD PHOSPHATASE"/>
    <property type="match status" value="1"/>
</dbReference>
<keyword evidence="5" id="KW-0539">Nucleus</keyword>
<feature type="compositionally biased region" description="Polar residues" evidence="9">
    <location>
        <begin position="317"/>
        <end position="326"/>
    </location>
</feature>
<evidence type="ECO:0000313" key="13">
    <source>
        <dbReference type="Proteomes" id="UP000708208"/>
    </source>
</evidence>
<keyword evidence="13" id="KW-1185">Reference proteome</keyword>
<keyword evidence="3" id="KW-0378">Hydrolase</keyword>
<feature type="domain" description="FCP1 homology" evidence="11">
    <location>
        <begin position="143"/>
        <end position="307"/>
    </location>
</feature>
<dbReference type="InterPro" id="IPR011947">
    <property type="entry name" value="FCP1_euk"/>
</dbReference>
<dbReference type="EMBL" id="CAJVCH010533515">
    <property type="protein sequence ID" value="CAG7824620.1"/>
    <property type="molecule type" value="Genomic_DNA"/>
</dbReference>
<keyword evidence="4" id="KW-0904">Protein phosphatase</keyword>
<feature type="compositionally biased region" description="Basic and acidic residues" evidence="9">
    <location>
        <begin position="382"/>
        <end position="405"/>
    </location>
</feature>
<feature type="region of interest" description="Disordered" evidence="9">
    <location>
        <begin position="807"/>
        <end position="866"/>
    </location>
</feature>
<comment type="catalytic activity">
    <reaction evidence="8">
        <text>O-phospho-L-threonyl-[protein] + H2O = L-threonyl-[protein] + phosphate</text>
        <dbReference type="Rhea" id="RHEA:47004"/>
        <dbReference type="Rhea" id="RHEA-COMP:11060"/>
        <dbReference type="Rhea" id="RHEA-COMP:11605"/>
        <dbReference type="ChEBI" id="CHEBI:15377"/>
        <dbReference type="ChEBI" id="CHEBI:30013"/>
        <dbReference type="ChEBI" id="CHEBI:43474"/>
        <dbReference type="ChEBI" id="CHEBI:61977"/>
        <dbReference type="EC" id="3.1.3.16"/>
    </reaction>
</comment>
<feature type="compositionally biased region" description="Acidic residues" evidence="9">
    <location>
        <begin position="993"/>
        <end position="1007"/>
    </location>
</feature>
<evidence type="ECO:0000259" key="10">
    <source>
        <dbReference type="PROSITE" id="PS50172"/>
    </source>
</evidence>
<feature type="compositionally biased region" description="Low complexity" evidence="9">
    <location>
        <begin position="814"/>
        <end position="827"/>
    </location>
</feature>
<feature type="region of interest" description="Disordered" evidence="9">
    <location>
        <begin position="294"/>
        <end position="362"/>
    </location>
</feature>
<feature type="compositionally biased region" description="Basic and acidic residues" evidence="9">
    <location>
        <begin position="438"/>
        <end position="464"/>
    </location>
</feature>
<feature type="compositionally biased region" description="Basic and acidic residues" evidence="9">
    <location>
        <begin position="301"/>
        <end position="310"/>
    </location>
</feature>
<evidence type="ECO:0000256" key="7">
    <source>
        <dbReference type="ARBA" id="ARBA00047761"/>
    </source>
</evidence>
<dbReference type="PANTHER" id="PTHR23081:SF36">
    <property type="entry name" value="RNA POLYMERASE II SUBUNIT A C-TERMINAL DOMAIN PHOSPHATASE"/>
    <property type="match status" value="1"/>
</dbReference>
<evidence type="ECO:0000256" key="3">
    <source>
        <dbReference type="ARBA" id="ARBA00022801"/>
    </source>
</evidence>
<dbReference type="InterPro" id="IPR004274">
    <property type="entry name" value="FCP1_dom"/>
</dbReference>
<evidence type="ECO:0000256" key="9">
    <source>
        <dbReference type="SAM" id="MobiDB-lite"/>
    </source>
</evidence>
<protein>
    <recommendedName>
        <fullName evidence="6">RNA polymerase II subunit A C-terminal domain phosphatase</fullName>
        <ecNumber evidence="2">3.1.3.16</ecNumber>
    </recommendedName>
</protein>
<dbReference type="InterPro" id="IPR001357">
    <property type="entry name" value="BRCT_dom"/>
</dbReference>
<evidence type="ECO:0000256" key="1">
    <source>
        <dbReference type="ARBA" id="ARBA00004123"/>
    </source>
</evidence>
<feature type="region of interest" description="Disordered" evidence="9">
    <location>
        <begin position="376"/>
        <end position="504"/>
    </location>
</feature>
<dbReference type="FunFam" id="3.40.50.10190:FF:000007">
    <property type="entry name" value="RNA polymerase II subunit A C-terminal domain phosphatase"/>
    <property type="match status" value="1"/>
</dbReference>
<reference evidence="12" key="1">
    <citation type="submission" date="2021-06" db="EMBL/GenBank/DDBJ databases">
        <authorList>
            <person name="Hodson N. C."/>
            <person name="Mongue J. A."/>
            <person name="Jaron S. K."/>
        </authorList>
    </citation>
    <scope>NUCLEOTIDE SEQUENCE</scope>
</reference>
<evidence type="ECO:0000256" key="6">
    <source>
        <dbReference type="ARBA" id="ARBA00040602"/>
    </source>
</evidence>
<evidence type="ECO:0000256" key="8">
    <source>
        <dbReference type="ARBA" id="ARBA00048336"/>
    </source>
</evidence>
<evidence type="ECO:0000256" key="4">
    <source>
        <dbReference type="ARBA" id="ARBA00022912"/>
    </source>
</evidence>
<dbReference type="CDD" id="cd07521">
    <property type="entry name" value="HAD_FCP1-like"/>
    <property type="match status" value="1"/>
</dbReference>
<evidence type="ECO:0000256" key="2">
    <source>
        <dbReference type="ARBA" id="ARBA00013081"/>
    </source>
</evidence>